<keyword evidence="4" id="KW-1185">Reference proteome</keyword>
<keyword evidence="3" id="KW-0378">Hydrolase</keyword>
<keyword evidence="3" id="KW-0540">Nuclease</keyword>
<keyword evidence="1" id="KW-1133">Transmembrane helix</keyword>
<keyword evidence="1" id="KW-0812">Transmembrane</keyword>
<comment type="caution">
    <text evidence="3">The sequence shown here is derived from an EMBL/GenBank/DDBJ whole genome shotgun (WGS) entry which is preliminary data.</text>
</comment>
<keyword evidence="3" id="KW-0255">Endonuclease</keyword>
<proteinExistence type="predicted"/>
<dbReference type="Proteomes" id="UP000295726">
    <property type="component" value="Unassembled WGS sequence"/>
</dbReference>
<gene>
    <name evidence="3" type="ORF">EDD59_10881</name>
</gene>
<protein>
    <submittedName>
        <fullName evidence="3">DNA/RNA non-specific endonuclease</fullName>
    </submittedName>
</protein>
<feature type="domain" description="Type VII secretion system protein EssD-like" evidence="2">
    <location>
        <begin position="137"/>
        <end position="183"/>
    </location>
</feature>
<dbReference type="Pfam" id="PF13930">
    <property type="entry name" value="Endonuclea_NS_2"/>
    <property type="match status" value="1"/>
</dbReference>
<feature type="transmembrane region" description="Helical" evidence="1">
    <location>
        <begin position="12"/>
        <end position="31"/>
    </location>
</feature>
<evidence type="ECO:0000256" key="1">
    <source>
        <dbReference type="SAM" id="Phobius"/>
    </source>
</evidence>
<keyword evidence="1" id="KW-0472">Membrane</keyword>
<name>A0A4R3K9C6_9FIRM</name>
<dbReference type="OrthoDB" id="6289540at2"/>
<reference evidence="3 4" key="1">
    <citation type="submission" date="2019-03" db="EMBL/GenBank/DDBJ databases">
        <title>Genomic Encyclopedia of Type Strains, Phase IV (KMG-IV): sequencing the most valuable type-strain genomes for metagenomic binning, comparative biology and taxonomic classification.</title>
        <authorList>
            <person name="Goeker M."/>
        </authorList>
    </citation>
    <scope>NUCLEOTIDE SEQUENCE [LARGE SCALE GENOMIC DNA]</scope>
    <source>
        <strain evidence="3 4">DSM 29489</strain>
    </source>
</reference>
<evidence type="ECO:0000313" key="4">
    <source>
        <dbReference type="Proteomes" id="UP000295726"/>
    </source>
</evidence>
<dbReference type="EMBL" id="SLZZ01000008">
    <property type="protein sequence ID" value="TCS79495.1"/>
    <property type="molecule type" value="Genomic_DNA"/>
</dbReference>
<dbReference type="InterPro" id="IPR044927">
    <property type="entry name" value="Endonuclea_NS_2"/>
</dbReference>
<accession>A0A4R3K9C6</accession>
<evidence type="ECO:0000313" key="3">
    <source>
        <dbReference type="EMBL" id="TCS79495.1"/>
    </source>
</evidence>
<dbReference type="RefSeq" id="WP_132380504.1">
    <property type="nucleotide sequence ID" value="NZ_DAIQXH010000079.1"/>
</dbReference>
<dbReference type="InterPro" id="IPR044929">
    <property type="entry name" value="DNA/RNA_non-sp_Endonuclease_sf"/>
</dbReference>
<dbReference type="Gene3D" id="3.40.570.10">
    <property type="entry name" value="Extracellular Endonuclease, subunit A"/>
    <property type="match status" value="1"/>
</dbReference>
<evidence type="ECO:0000259" key="2">
    <source>
        <dbReference type="Pfam" id="PF13930"/>
    </source>
</evidence>
<organism evidence="3 4">
    <name type="scientific">Muricomes intestini</name>
    <dbReference type="NCBI Taxonomy" id="1796634"/>
    <lineage>
        <taxon>Bacteria</taxon>
        <taxon>Bacillati</taxon>
        <taxon>Bacillota</taxon>
        <taxon>Clostridia</taxon>
        <taxon>Lachnospirales</taxon>
        <taxon>Lachnospiraceae</taxon>
        <taxon>Muricomes</taxon>
    </lineage>
</organism>
<dbReference type="GO" id="GO:0004519">
    <property type="term" value="F:endonuclease activity"/>
    <property type="evidence" value="ECO:0007669"/>
    <property type="project" value="UniProtKB-KW"/>
</dbReference>
<sequence>MREKKTLKKKSIKVFILLLLVLIDSIVFNPVSNQSTGTDSVQAFNNIKIQSNKGSIKYNGVTYKIIEVDGGDLSGKRQLKAAVDVGYGDRTYWAFTNGYGQLINVIADKIILQDESKEPVNTAGRYFDDEAKVPGTERKDLDEGHVIADSLGGVANAYNITPQNRILNRHGNQAYMEKGIRAAGGCKRFVATITYPNTTTQIPSHYHFEYILNGKNVINDFDNINPDEANSAMQRQ</sequence>
<dbReference type="AlphaFoldDB" id="A0A4R3K9C6"/>